<organism evidence="1 2">
    <name type="scientific">Armillaria gallica</name>
    <name type="common">Bulbous honey fungus</name>
    <name type="synonym">Armillaria bulbosa</name>
    <dbReference type="NCBI Taxonomy" id="47427"/>
    <lineage>
        <taxon>Eukaryota</taxon>
        <taxon>Fungi</taxon>
        <taxon>Dikarya</taxon>
        <taxon>Basidiomycota</taxon>
        <taxon>Agaricomycotina</taxon>
        <taxon>Agaricomycetes</taxon>
        <taxon>Agaricomycetidae</taxon>
        <taxon>Agaricales</taxon>
        <taxon>Marasmiineae</taxon>
        <taxon>Physalacriaceae</taxon>
        <taxon>Armillaria</taxon>
    </lineage>
</organism>
<keyword evidence="2" id="KW-1185">Reference proteome</keyword>
<gene>
    <name evidence="1" type="ORF">ARMGADRAFT_1077813</name>
</gene>
<proteinExistence type="predicted"/>
<evidence type="ECO:0000313" key="2">
    <source>
        <dbReference type="Proteomes" id="UP000217790"/>
    </source>
</evidence>
<reference evidence="2" key="1">
    <citation type="journal article" date="2017" name="Nat. Ecol. Evol.">
        <title>Genome expansion and lineage-specific genetic innovations in the forest pathogenic fungi Armillaria.</title>
        <authorList>
            <person name="Sipos G."/>
            <person name="Prasanna A.N."/>
            <person name="Walter M.C."/>
            <person name="O'Connor E."/>
            <person name="Balint B."/>
            <person name="Krizsan K."/>
            <person name="Kiss B."/>
            <person name="Hess J."/>
            <person name="Varga T."/>
            <person name="Slot J."/>
            <person name="Riley R."/>
            <person name="Boka B."/>
            <person name="Rigling D."/>
            <person name="Barry K."/>
            <person name="Lee J."/>
            <person name="Mihaltcheva S."/>
            <person name="LaButti K."/>
            <person name="Lipzen A."/>
            <person name="Waldron R."/>
            <person name="Moloney N.M."/>
            <person name="Sperisen C."/>
            <person name="Kredics L."/>
            <person name="Vagvoelgyi C."/>
            <person name="Patrignani A."/>
            <person name="Fitzpatrick D."/>
            <person name="Nagy I."/>
            <person name="Doyle S."/>
            <person name="Anderson J.B."/>
            <person name="Grigoriev I.V."/>
            <person name="Gueldener U."/>
            <person name="Muensterkoetter M."/>
            <person name="Nagy L.G."/>
        </authorList>
    </citation>
    <scope>NUCLEOTIDE SEQUENCE [LARGE SCALE GENOMIC DNA]</scope>
    <source>
        <strain evidence="2">Ar21-2</strain>
    </source>
</reference>
<evidence type="ECO:0000313" key="1">
    <source>
        <dbReference type="EMBL" id="PBK95053.1"/>
    </source>
</evidence>
<protein>
    <submittedName>
        <fullName evidence="1">Uncharacterized protein</fullName>
    </submittedName>
</protein>
<dbReference type="OrthoDB" id="10510692at2759"/>
<sequence>MASSTPSAIAFDSSLISQGTHNDMTSLEYLAQSDGFSTTRFVWDLQDIRTIRTVATPQCDGALEDCILAHEWLRTMGCLQTTEADGVCEDAMSSWSQIYRTLRDGSTTTGPVSEHTPVPRTPLQYSSIRHIHDIAEAWGKMLHSVYTVLVLQYQTIEMRG</sequence>
<accession>A0A2H3E3B2</accession>
<dbReference type="Proteomes" id="UP000217790">
    <property type="component" value="Unassembled WGS sequence"/>
</dbReference>
<name>A0A2H3E3B2_ARMGA</name>
<dbReference type="InParanoid" id="A0A2H3E3B2"/>
<dbReference type="EMBL" id="KZ293652">
    <property type="protein sequence ID" value="PBK95053.1"/>
    <property type="molecule type" value="Genomic_DNA"/>
</dbReference>
<dbReference type="AlphaFoldDB" id="A0A2H3E3B2"/>